<accession>A0A3S4ZWV9</accession>
<sequence length="67" mass="7409">MLAHVQAALGWPSCRSRRVCRPGRDSRMPILAKCHVQSSLGLTNCDLSHTCNSFSSTSSSRQFTSQR</sequence>
<evidence type="ECO:0000313" key="2">
    <source>
        <dbReference type="Proteomes" id="UP000784294"/>
    </source>
</evidence>
<proteinExistence type="predicted"/>
<organism evidence="1 2">
    <name type="scientific">Protopolystoma xenopodis</name>
    <dbReference type="NCBI Taxonomy" id="117903"/>
    <lineage>
        <taxon>Eukaryota</taxon>
        <taxon>Metazoa</taxon>
        <taxon>Spiralia</taxon>
        <taxon>Lophotrochozoa</taxon>
        <taxon>Platyhelminthes</taxon>
        <taxon>Monogenea</taxon>
        <taxon>Polyopisthocotylea</taxon>
        <taxon>Polystomatidea</taxon>
        <taxon>Polystomatidae</taxon>
        <taxon>Protopolystoma</taxon>
    </lineage>
</organism>
<dbReference type="EMBL" id="CAAALY010053478">
    <property type="protein sequence ID" value="VEL21863.1"/>
    <property type="molecule type" value="Genomic_DNA"/>
</dbReference>
<protein>
    <submittedName>
        <fullName evidence="1">Uncharacterized protein</fullName>
    </submittedName>
</protein>
<reference evidence="1" key="1">
    <citation type="submission" date="2018-11" db="EMBL/GenBank/DDBJ databases">
        <authorList>
            <consortium name="Pathogen Informatics"/>
        </authorList>
    </citation>
    <scope>NUCLEOTIDE SEQUENCE</scope>
</reference>
<gene>
    <name evidence="1" type="ORF">PXEA_LOCUS15303</name>
</gene>
<dbReference type="AlphaFoldDB" id="A0A3S4ZWV9"/>
<evidence type="ECO:0000313" key="1">
    <source>
        <dbReference type="EMBL" id="VEL21863.1"/>
    </source>
</evidence>
<comment type="caution">
    <text evidence="1">The sequence shown here is derived from an EMBL/GenBank/DDBJ whole genome shotgun (WGS) entry which is preliminary data.</text>
</comment>
<keyword evidence="2" id="KW-1185">Reference proteome</keyword>
<name>A0A3S4ZWV9_9PLAT</name>
<dbReference type="Proteomes" id="UP000784294">
    <property type="component" value="Unassembled WGS sequence"/>
</dbReference>